<feature type="transmembrane region" description="Helical" evidence="1">
    <location>
        <begin position="112"/>
        <end position="130"/>
    </location>
</feature>
<keyword evidence="1" id="KW-0812">Transmembrane</keyword>
<keyword evidence="1" id="KW-0472">Membrane</keyword>
<feature type="transmembrane region" description="Helical" evidence="1">
    <location>
        <begin position="37"/>
        <end position="58"/>
    </location>
</feature>
<reference evidence="2 3" key="1">
    <citation type="submission" date="2016-04" db="EMBL/GenBank/DDBJ databases">
        <title>Complete genome sequence of Thermococcus pacificus type strain P4.</title>
        <authorList>
            <person name="Oger P.M."/>
        </authorList>
    </citation>
    <scope>NUCLEOTIDE SEQUENCE [LARGE SCALE GENOMIC DNA]</scope>
    <source>
        <strain evidence="2 3">P-4</strain>
    </source>
</reference>
<dbReference type="EMBL" id="CP015102">
    <property type="protein sequence ID" value="ASJ06794.1"/>
    <property type="molecule type" value="Genomic_DNA"/>
</dbReference>
<sequence>MRGLKIFSLAFFSYLGLSLYANYFDEGLRDTIYSRGFELSMLVLGTVYALAFFAVFALGYSAKIELPPGFLAGLFFLLSLSRPVVITPVAFIVLVAYKKGVNPFRLFPEESLLVSLLIPLSLYVIVGIPLRDRCLRYELVGPLVLAAILAVIGIAYSKLSLRWKTLLLFVYSFLFFLGTFRSLTLLVFLAYFLTVYIGYPQLRKWLVPLSVFPLALVVGMSGGLEAVFIRVGFTFLVFHNLVRLSLPWGLFHGSLLLSNNPRHLVASLFDGPTNYTYFFFGQPIADFGLLGLFEAFLLGMFLRDSERTPESLVTVLSLMIYSIDPGVDAFLLMFIVSTLLFLRMERKSV</sequence>
<feature type="transmembrane region" description="Helical" evidence="1">
    <location>
        <begin position="70"/>
        <end position="97"/>
    </location>
</feature>
<dbReference type="GeneID" id="33315685"/>
<feature type="transmembrane region" description="Helical" evidence="1">
    <location>
        <begin position="168"/>
        <end position="193"/>
    </location>
</feature>
<accession>A0A218P7P6</accession>
<evidence type="ECO:0000313" key="3">
    <source>
        <dbReference type="Proteomes" id="UP000197418"/>
    </source>
</evidence>
<dbReference type="KEGG" id="tpaf:A3L08_05405"/>
<feature type="transmembrane region" description="Helical" evidence="1">
    <location>
        <begin position="318"/>
        <end position="342"/>
    </location>
</feature>
<dbReference type="Proteomes" id="UP000197418">
    <property type="component" value="Chromosome"/>
</dbReference>
<dbReference type="AlphaFoldDB" id="A0A218P7P6"/>
<organism evidence="2 3">
    <name type="scientific">Thermococcus pacificus</name>
    <dbReference type="NCBI Taxonomy" id="71998"/>
    <lineage>
        <taxon>Archaea</taxon>
        <taxon>Methanobacteriati</taxon>
        <taxon>Methanobacteriota</taxon>
        <taxon>Thermococci</taxon>
        <taxon>Thermococcales</taxon>
        <taxon>Thermococcaceae</taxon>
        <taxon>Thermococcus</taxon>
    </lineage>
</organism>
<feature type="transmembrane region" description="Helical" evidence="1">
    <location>
        <begin position="205"/>
        <end position="229"/>
    </location>
</feature>
<feature type="transmembrane region" description="Helical" evidence="1">
    <location>
        <begin position="137"/>
        <end position="156"/>
    </location>
</feature>
<name>A0A218P7P6_9EURY</name>
<keyword evidence="1" id="KW-1133">Transmembrane helix</keyword>
<feature type="transmembrane region" description="Helical" evidence="1">
    <location>
        <begin position="277"/>
        <end position="298"/>
    </location>
</feature>
<gene>
    <name evidence="2" type="ORF">A3L08_05405</name>
</gene>
<dbReference type="OrthoDB" id="102256at2157"/>
<keyword evidence="3" id="KW-1185">Reference proteome</keyword>
<dbReference type="RefSeq" id="WP_088854045.1">
    <property type="nucleotide sequence ID" value="NZ_CP015102.1"/>
</dbReference>
<evidence type="ECO:0000256" key="1">
    <source>
        <dbReference type="SAM" id="Phobius"/>
    </source>
</evidence>
<evidence type="ECO:0000313" key="2">
    <source>
        <dbReference type="EMBL" id="ASJ06794.1"/>
    </source>
</evidence>
<protein>
    <submittedName>
        <fullName evidence="2">Uncharacterized protein</fullName>
    </submittedName>
</protein>
<proteinExistence type="predicted"/>